<feature type="domain" description="S-Me-THD-like C-terminal" evidence="2">
    <location>
        <begin position="177"/>
        <end position="356"/>
    </location>
</feature>
<dbReference type="Proteomes" id="UP000295680">
    <property type="component" value="Unassembled WGS sequence"/>
</dbReference>
<dbReference type="Gene3D" id="3.40.1610.10">
    <property type="entry name" value="CV3147-like domain"/>
    <property type="match status" value="1"/>
</dbReference>
<dbReference type="SUPFAM" id="SSF160991">
    <property type="entry name" value="CV3147-like"/>
    <property type="match status" value="1"/>
</dbReference>
<keyword evidence="4" id="KW-1185">Reference proteome</keyword>
<feature type="domain" description="S-Me-THD N-terminal" evidence="1">
    <location>
        <begin position="17"/>
        <end position="171"/>
    </location>
</feature>
<organism evidence="3 4">
    <name type="scientific">Actinocrispum wychmicini</name>
    <dbReference type="NCBI Taxonomy" id="1213861"/>
    <lineage>
        <taxon>Bacteria</taxon>
        <taxon>Bacillati</taxon>
        <taxon>Actinomycetota</taxon>
        <taxon>Actinomycetes</taxon>
        <taxon>Pseudonocardiales</taxon>
        <taxon>Pseudonocardiaceae</taxon>
        <taxon>Actinocrispum</taxon>
    </lineage>
</organism>
<dbReference type="InterPro" id="IPR010318">
    <property type="entry name" value="S-Me-THD_N"/>
</dbReference>
<dbReference type="Pfam" id="PF20906">
    <property type="entry name" value="S-Me-THD_C"/>
    <property type="match status" value="1"/>
</dbReference>
<dbReference type="Pfam" id="PF06032">
    <property type="entry name" value="S-Me-THD_N"/>
    <property type="match status" value="1"/>
</dbReference>
<accession>A0A4R2JE24</accession>
<dbReference type="Gene3D" id="2.40.390.10">
    <property type="entry name" value="CV3147-like"/>
    <property type="match status" value="1"/>
</dbReference>
<gene>
    <name evidence="3" type="ORF">EV192_108414</name>
</gene>
<evidence type="ECO:0000259" key="2">
    <source>
        <dbReference type="Pfam" id="PF20906"/>
    </source>
</evidence>
<dbReference type="EMBL" id="SLWS01000008">
    <property type="protein sequence ID" value="TCO55126.1"/>
    <property type="molecule type" value="Genomic_DNA"/>
</dbReference>
<dbReference type="InterPro" id="IPR024071">
    <property type="entry name" value="S-Me-THD_C_sf"/>
</dbReference>
<evidence type="ECO:0000313" key="3">
    <source>
        <dbReference type="EMBL" id="TCO55126.1"/>
    </source>
</evidence>
<evidence type="ECO:0008006" key="5">
    <source>
        <dbReference type="Google" id="ProtNLM"/>
    </source>
</evidence>
<evidence type="ECO:0000259" key="1">
    <source>
        <dbReference type="Pfam" id="PF06032"/>
    </source>
</evidence>
<dbReference type="InterPro" id="IPR027479">
    <property type="entry name" value="S-Me-THD_N_sf"/>
</dbReference>
<reference evidence="3 4" key="1">
    <citation type="submission" date="2019-03" db="EMBL/GenBank/DDBJ databases">
        <title>Genomic Encyclopedia of Type Strains, Phase IV (KMG-IV): sequencing the most valuable type-strain genomes for metagenomic binning, comparative biology and taxonomic classification.</title>
        <authorList>
            <person name="Goeker M."/>
        </authorList>
    </citation>
    <scope>NUCLEOTIDE SEQUENCE [LARGE SCALE GENOMIC DNA]</scope>
    <source>
        <strain evidence="3 4">DSM 45934</strain>
    </source>
</reference>
<sequence>MPAVFGHAVGMRIDTHDVAALERGVSLLGSGGGGYGGLGALLLRQRLAAGRDVVVLDLAELPAEARVVPVGVVGATAVFSEKLPSGAEFGAAVAAVERWTGTTADSVVSIEIGGMNGVIPLVVGCDLGLPVVDADLAGRGLPRLDQLSLAAAGRDVTPAALAEPSGQVLVLAQGSASDVERTARAFLTSAGGWAAFALPPIPVRDLPGCSMPNTVTHAIDLGRRALAHPTAFVTEVGGRVLAEGRVMEVSRRPGVGRHGQPTFGRGSVVVADHGTQALLRLEMENEYLLAIRDGAVTASTPDILTVVDRRTGVPISCDLIRAGTEVAVLHLPTAEFWTDPRHLPAVAPRAYDIDCDPVLL</sequence>
<dbReference type="InterPro" id="IPR048350">
    <property type="entry name" value="S-Me-THD-like_C"/>
</dbReference>
<dbReference type="AlphaFoldDB" id="A0A4R2JE24"/>
<evidence type="ECO:0000313" key="4">
    <source>
        <dbReference type="Proteomes" id="UP000295680"/>
    </source>
</evidence>
<name>A0A4R2JE24_9PSEU</name>
<comment type="caution">
    <text evidence="3">The sequence shown here is derived from an EMBL/GenBank/DDBJ whole genome shotgun (WGS) entry which is preliminary data.</text>
</comment>
<proteinExistence type="predicted"/>
<protein>
    <recommendedName>
        <fullName evidence="5">DUF917 family protein</fullName>
    </recommendedName>
</protein>